<dbReference type="GO" id="GO:0043565">
    <property type="term" value="F:sequence-specific DNA binding"/>
    <property type="evidence" value="ECO:0007669"/>
    <property type="project" value="InterPro"/>
</dbReference>
<dbReference type="Proteomes" id="UP000199656">
    <property type="component" value="Unassembled WGS sequence"/>
</dbReference>
<evidence type="ECO:0000313" key="6">
    <source>
        <dbReference type="Proteomes" id="UP000199656"/>
    </source>
</evidence>
<dbReference type="SUPFAM" id="SSF46689">
    <property type="entry name" value="Homeodomain-like"/>
    <property type="match status" value="1"/>
</dbReference>
<dbReference type="SMART" id="SM00342">
    <property type="entry name" value="HTH_ARAC"/>
    <property type="match status" value="1"/>
</dbReference>
<dbReference type="STRING" id="408074.SAMN05660909_05263"/>
<dbReference type="Pfam" id="PF12833">
    <property type="entry name" value="HTH_18"/>
    <property type="match status" value="1"/>
</dbReference>
<evidence type="ECO:0000259" key="4">
    <source>
        <dbReference type="PROSITE" id="PS01124"/>
    </source>
</evidence>
<evidence type="ECO:0000313" key="5">
    <source>
        <dbReference type="EMBL" id="SEB08079.1"/>
    </source>
</evidence>
<dbReference type="PANTHER" id="PTHR46796">
    <property type="entry name" value="HTH-TYPE TRANSCRIPTIONAL ACTIVATOR RHAS-RELATED"/>
    <property type="match status" value="1"/>
</dbReference>
<dbReference type="AlphaFoldDB" id="A0A1H4GEQ8"/>
<dbReference type="InterPro" id="IPR046532">
    <property type="entry name" value="DUF6597"/>
</dbReference>
<sequence>MKYFSIPPAERHQQIVRSYWVLESDAPYTHYSMAEICPELLFHYEGRFSELFANGSTAHSFTAGIHGPGTSIRKFHINSAFAMFGVYFYPQAIPLLFKIPATDCANQMPDLSDLLKHVGNALEEQVGLAASTAERIAIIERFLDECLRSNYQHSNIFHAIAQLVHHPTSMSIKELSENYYLSERQFERQFKHYTGLTPKLFSRISRFHRAMKQYGNPGQSLTSIALESGYYDQSHFIHDFKEFSGLHPKTYFSGRSEATAWME</sequence>
<dbReference type="EMBL" id="FNRL01000038">
    <property type="protein sequence ID" value="SEB08079.1"/>
    <property type="molecule type" value="Genomic_DNA"/>
</dbReference>
<dbReference type="Gene3D" id="1.10.10.60">
    <property type="entry name" value="Homeodomain-like"/>
    <property type="match status" value="1"/>
</dbReference>
<dbReference type="InterPro" id="IPR050204">
    <property type="entry name" value="AraC_XylS_family_regulators"/>
</dbReference>
<evidence type="ECO:0000256" key="2">
    <source>
        <dbReference type="ARBA" id="ARBA00023125"/>
    </source>
</evidence>
<dbReference type="InterPro" id="IPR009057">
    <property type="entry name" value="Homeodomain-like_sf"/>
</dbReference>
<gene>
    <name evidence="5" type="ORF">SAMN05660909_05263</name>
</gene>
<evidence type="ECO:0000256" key="1">
    <source>
        <dbReference type="ARBA" id="ARBA00023015"/>
    </source>
</evidence>
<keyword evidence="3" id="KW-0804">Transcription</keyword>
<name>A0A1H4GEQ8_9BACT</name>
<dbReference type="GO" id="GO:0003700">
    <property type="term" value="F:DNA-binding transcription factor activity"/>
    <property type="evidence" value="ECO:0007669"/>
    <property type="project" value="InterPro"/>
</dbReference>
<proteinExistence type="predicted"/>
<keyword evidence="2 5" id="KW-0238">DNA-binding</keyword>
<dbReference type="OrthoDB" id="323290at2"/>
<dbReference type="InterPro" id="IPR018060">
    <property type="entry name" value="HTH_AraC"/>
</dbReference>
<accession>A0A1H4GEQ8</accession>
<organism evidence="5 6">
    <name type="scientific">Chitinophaga terrae</name>
    <name type="common">ex Kim and Jung 2007</name>
    <dbReference type="NCBI Taxonomy" id="408074"/>
    <lineage>
        <taxon>Bacteria</taxon>
        <taxon>Pseudomonadati</taxon>
        <taxon>Bacteroidota</taxon>
        <taxon>Chitinophagia</taxon>
        <taxon>Chitinophagales</taxon>
        <taxon>Chitinophagaceae</taxon>
        <taxon>Chitinophaga</taxon>
    </lineage>
</organism>
<dbReference type="PANTHER" id="PTHR46796:SF13">
    <property type="entry name" value="HTH-TYPE TRANSCRIPTIONAL ACTIVATOR RHAS"/>
    <property type="match status" value="1"/>
</dbReference>
<dbReference type="Pfam" id="PF20240">
    <property type="entry name" value="DUF6597"/>
    <property type="match status" value="1"/>
</dbReference>
<evidence type="ECO:0000256" key="3">
    <source>
        <dbReference type="ARBA" id="ARBA00023163"/>
    </source>
</evidence>
<dbReference type="PROSITE" id="PS01124">
    <property type="entry name" value="HTH_ARAC_FAMILY_2"/>
    <property type="match status" value="1"/>
</dbReference>
<keyword evidence="1" id="KW-0805">Transcription regulation</keyword>
<reference evidence="6" key="1">
    <citation type="submission" date="2016-10" db="EMBL/GenBank/DDBJ databases">
        <authorList>
            <person name="Varghese N."/>
            <person name="Submissions S."/>
        </authorList>
    </citation>
    <scope>NUCLEOTIDE SEQUENCE [LARGE SCALE GENOMIC DNA]</scope>
    <source>
        <strain evidence="6">DSM 23920</strain>
    </source>
</reference>
<feature type="domain" description="HTH araC/xylS-type" evidence="4">
    <location>
        <begin position="154"/>
        <end position="254"/>
    </location>
</feature>
<dbReference type="RefSeq" id="WP_089765707.1">
    <property type="nucleotide sequence ID" value="NZ_BKAT01000061.1"/>
</dbReference>
<protein>
    <submittedName>
        <fullName evidence="5">AraC-type DNA-binding protein</fullName>
    </submittedName>
</protein>
<keyword evidence="6" id="KW-1185">Reference proteome</keyword>